<dbReference type="EMBL" id="JBCAWK010000003">
    <property type="protein sequence ID" value="KAK8864176.1"/>
    <property type="molecule type" value="Genomic_DNA"/>
</dbReference>
<organism evidence="6 7">
    <name type="scientific">Kwoniella newhampshirensis</name>
    <dbReference type="NCBI Taxonomy" id="1651941"/>
    <lineage>
        <taxon>Eukaryota</taxon>
        <taxon>Fungi</taxon>
        <taxon>Dikarya</taxon>
        <taxon>Basidiomycota</taxon>
        <taxon>Agaricomycotina</taxon>
        <taxon>Tremellomycetes</taxon>
        <taxon>Tremellales</taxon>
        <taxon>Cryptococcaceae</taxon>
        <taxon>Kwoniella</taxon>
    </lineage>
</organism>
<evidence type="ECO:0000256" key="3">
    <source>
        <dbReference type="ARBA" id="ARBA00023274"/>
    </source>
</evidence>
<evidence type="ECO:0000313" key="6">
    <source>
        <dbReference type="EMBL" id="KAK8864176.1"/>
    </source>
</evidence>
<dbReference type="GO" id="GO:0006412">
    <property type="term" value="P:translation"/>
    <property type="evidence" value="ECO:0007669"/>
    <property type="project" value="InterPro"/>
</dbReference>
<dbReference type="GO" id="GO:0005762">
    <property type="term" value="C:mitochondrial large ribosomal subunit"/>
    <property type="evidence" value="ECO:0007669"/>
    <property type="project" value="TreeGrafter"/>
</dbReference>
<reference evidence="6 7" key="1">
    <citation type="journal article" date="2024" name="bioRxiv">
        <title>Comparative genomics of Cryptococcus and Kwoniella reveals pathogenesis evolution and contrasting karyotype dynamics via intercentromeric recombination or chromosome fusion.</title>
        <authorList>
            <person name="Coelho M.A."/>
            <person name="David-Palma M."/>
            <person name="Shea T."/>
            <person name="Bowers K."/>
            <person name="McGinley-Smith S."/>
            <person name="Mohammad A.W."/>
            <person name="Gnirke A."/>
            <person name="Yurkov A.M."/>
            <person name="Nowrousian M."/>
            <person name="Sun S."/>
            <person name="Cuomo C.A."/>
            <person name="Heitman J."/>
        </authorList>
    </citation>
    <scope>NUCLEOTIDE SEQUENCE [LARGE SCALE GENOMIC DNA]</scope>
    <source>
        <strain evidence="6 7">CBS 13917</strain>
    </source>
</reference>
<evidence type="ECO:0000256" key="5">
    <source>
        <dbReference type="SAM" id="MobiDB-lite"/>
    </source>
</evidence>
<dbReference type="GeneID" id="92178681"/>
<dbReference type="Pfam" id="PF00468">
    <property type="entry name" value="Ribosomal_L34"/>
    <property type="match status" value="1"/>
</dbReference>
<dbReference type="InterPro" id="IPR000271">
    <property type="entry name" value="Ribosomal_bL34"/>
</dbReference>
<dbReference type="RefSeq" id="XP_066804472.1">
    <property type="nucleotide sequence ID" value="XM_066944549.1"/>
</dbReference>
<dbReference type="PANTHER" id="PTHR14503:SF4">
    <property type="entry name" value="LARGE RIBOSOMAL SUBUNIT PROTEIN BL34M"/>
    <property type="match status" value="1"/>
</dbReference>
<proteinExistence type="inferred from homology"/>
<dbReference type="GO" id="GO:0003735">
    <property type="term" value="F:structural constituent of ribosome"/>
    <property type="evidence" value="ECO:0007669"/>
    <property type="project" value="InterPro"/>
</dbReference>
<feature type="region of interest" description="Disordered" evidence="5">
    <location>
        <begin position="69"/>
        <end position="145"/>
    </location>
</feature>
<feature type="compositionally biased region" description="Low complexity" evidence="5">
    <location>
        <begin position="69"/>
        <end position="140"/>
    </location>
</feature>
<evidence type="ECO:0000256" key="2">
    <source>
        <dbReference type="ARBA" id="ARBA00022980"/>
    </source>
</evidence>
<evidence type="ECO:0000313" key="7">
    <source>
        <dbReference type="Proteomes" id="UP001388673"/>
    </source>
</evidence>
<dbReference type="Gene3D" id="1.10.287.3980">
    <property type="match status" value="1"/>
</dbReference>
<keyword evidence="7" id="KW-1185">Reference proteome</keyword>
<name>A0AAW0Z255_9TREE</name>
<protein>
    <recommendedName>
        <fullName evidence="4">Large ribosomal subunit protein bL34m</fullName>
    </recommendedName>
</protein>
<accession>A0AAW0Z255</accession>
<dbReference type="KEGG" id="kne:92178681"/>
<dbReference type="AlphaFoldDB" id="A0AAW0Z255"/>
<comment type="similarity">
    <text evidence="1">Belongs to the bacterial ribosomal protein bL34 family.</text>
</comment>
<evidence type="ECO:0000256" key="1">
    <source>
        <dbReference type="ARBA" id="ARBA00010111"/>
    </source>
</evidence>
<dbReference type="PANTHER" id="PTHR14503">
    <property type="entry name" value="MITOCHONDRIAL RIBOSOMAL PROTEIN 34 FAMILY MEMBER"/>
    <property type="match status" value="1"/>
</dbReference>
<keyword evidence="2" id="KW-0689">Ribosomal protein</keyword>
<comment type="caution">
    <text evidence="6">The sequence shown here is derived from an EMBL/GenBank/DDBJ whole genome shotgun (WGS) entry which is preliminary data.</text>
</comment>
<sequence>MDLFNDSYRPSWSLKTVTTKQSVDETKALREEDDFTDCLLLENRNLVKMPRIPKTTFLRSLPLPSSSVRPTALPRLTPTLTPAATYSPTSTMSSIHSSFRTSSPISSLSLSSRRPSTHPTPSSSRIGLHLLPSPTTTTTSWQLGGTRGAAMGTFYQPSQRKRKNKHGFLARLRGGKNARKMLIRRLLKGRKNLSH</sequence>
<dbReference type="Proteomes" id="UP001388673">
    <property type="component" value="Unassembled WGS sequence"/>
</dbReference>
<gene>
    <name evidence="6" type="ORF">IAR55_001422</name>
</gene>
<dbReference type="FunFam" id="1.10.287.3980:FF:000001">
    <property type="entry name" value="Mitochondrial ribosomal protein L34"/>
    <property type="match status" value="1"/>
</dbReference>
<keyword evidence="3" id="KW-0687">Ribonucleoprotein</keyword>
<evidence type="ECO:0000256" key="4">
    <source>
        <dbReference type="ARBA" id="ARBA00035274"/>
    </source>
</evidence>